<reference evidence="1 2" key="1">
    <citation type="journal article" date="2013" name="J. Microbiol.">
        <title>Mucilaginibacter ginsenosidivorax sp. nov., with ginsenoside converting activity isolated from sediment.</title>
        <authorList>
            <person name="Kim J.K."/>
            <person name="Choi T.E."/>
            <person name="Liu Q.M."/>
            <person name="Park H.Y."/>
            <person name="Yi T.H."/>
            <person name="Yoon M.H."/>
            <person name="Kim S.C."/>
            <person name="Im W.T."/>
        </authorList>
    </citation>
    <scope>NUCLEOTIDE SEQUENCE [LARGE SCALE GENOMIC DNA]</scope>
    <source>
        <strain evidence="1 2">KHI28</strain>
    </source>
</reference>
<name>A0A5B8W5R0_9SPHI</name>
<accession>A0A5B8W5R0</accession>
<evidence type="ECO:0008006" key="3">
    <source>
        <dbReference type="Google" id="ProtNLM"/>
    </source>
</evidence>
<organism evidence="1 2">
    <name type="scientific">Mucilaginibacter ginsenosidivorax</name>
    <dbReference type="NCBI Taxonomy" id="862126"/>
    <lineage>
        <taxon>Bacteria</taxon>
        <taxon>Pseudomonadati</taxon>
        <taxon>Bacteroidota</taxon>
        <taxon>Sphingobacteriia</taxon>
        <taxon>Sphingobacteriales</taxon>
        <taxon>Sphingobacteriaceae</taxon>
        <taxon>Mucilaginibacter</taxon>
    </lineage>
</organism>
<dbReference type="OrthoDB" id="1433444at2"/>
<dbReference type="InterPro" id="IPR011050">
    <property type="entry name" value="Pectin_lyase_fold/virulence"/>
</dbReference>
<dbReference type="AlphaFoldDB" id="A0A5B8W5R0"/>
<evidence type="ECO:0000313" key="2">
    <source>
        <dbReference type="Proteomes" id="UP000321362"/>
    </source>
</evidence>
<dbReference type="Gene3D" id="2.160.20.10">
    <property type="entry name" value="Single-stranded right-handed beta-helix, Pectin lyase-like"/>
    <property type="match status" value="1"/>
</dbReference>
<dbReference type="SUPFAM" id="SSF51126">
    <property type="entry name" value="Pectin lyase-like"/>
    <property type="match status" value="1"/>
</dbReference>
<protein>
    <recommendedName>
        <fullName evidence="3">Pectate lyase superfamily protein domain-containing protein</fullName>
    </recommendedName>
</protein>
<keyword evidence="2" id="KW-1185">Reference proteome</keyword>
<dbReference type="EMBL" id="CP042437">
    <property type="protein sequence ID" value="QEC78242.1"/>
    <property type="molecule type" value="Genomic_DNA"/>
</dbReference>
<proteinExistence type="predicted"/>
<dbReference type="KEGG" id="mgk:FSB76_20700"/>
<dbReference type="InterPro" id="IPR012334">
    <property type="entry name" value="Pectin_lyas_fold"/>
</dbReference>
<dbReference type="RefSeq" id="WP_147056699.1">
    <property type="nucleotide sequence ID" value="NZ_CP042437.1"/>
</dbReference>
<dbReference type="Proteomes" id="UP000321362">
    <property type="component" value="Chromosome"/>
</dbReference>
<gene>
    <name evidence="1" type="ORF">FSB76_20700</name>
</gene>
<evidence type="ECO:0000313" key="1">
    <source>
        <dbReference type="EMBL" id="QEC78242.1"/>
    </source>
</evidence>
<sequence>MIVSSVAAMQAIATPSSTIEYCLTEAGKQGIFYYNPSDTSVENIGTIISSTAGGCFRRVYAYNTVYASWFGAIGDGTTDCYDAIQNAINAVNGNGVVMLGTGIFFLNKYNAGALTLPVNATGITIMGDGKKTTTLKLSRNVSRAFDFISPVSVASVNLYQNITIKQFDIDVNNIDGAAILPNTTVVTGGSGTSAWVTIDVGNNSNFFPTGALFLPYINTGTAAGNLRSYRLKAGSTTAIEVFLVSGESIATGDTLQGACRQHTIIGMGALGVVGYNINVDTLNVSDIDVINVPLETIPSTLHFDKATTRRGAISIISNTSSSQGLGGYSGAVYAQNITIERVNMFGGAAGFAVIAASNGPEYFIDNIIFRDLYHTTNQLAPNAYSCQNFLIGNCGYGNRVLLERCVGEFSGDVGIEIDALFNAQVKDCLIKNAYTTGYYQTNQNAPAYTSAGAPKTTISSGSGIDNSSTALVIAAFPTNVANNGFLIMDSEVCYYNYSGSNTLFITRGLNATAGVSHADGTVVKFIEIDKQKICFENCRYENTQLTAQDEHKGWKAVRNGVYPGASMYIKNCTYLEIGRTFLSNGGAVTSQGFPNIYIDGLVINTVGINVTSGSGLGSAMYFTNSDYDTTNGANSLIPRTILNLKNIRINGDGVLDTAGHNIYYGISIQHGNWDINWQDINIRHGLLSGSNIIGQNTGITIQAVGTFISGLINNYKFSSVGTKMPAGILMQNAAVGSLLLDDLDFTDVKFDSPTTNAEYRPWFIDSSVTGANKICFGKIKHSIYASTQIAASKVLKRVAVTANYAVALTEDVLGVTTSSIAITITLPLVEAGPTNSKTNYGYQLIVTDETFTAAAHNITITPASGEKINNSVSSYTISTNGGVVKLLSIPGGWIATANL</sequence>